<keyword evidence="3" id="KW-0119">Carbohydrate metabolism</keyword>
<sequence length="345" mass="36301">MLPPRPLLARQSAVTVGAALALLLSGCGAEPKPPAPTAPVGPQVSAPPLPPVFYVDPDNPAAQEAARRSQQGRAEDAALLNEIATRPTAKWLTGEEDPVRDEVDGFLQEAYLAGQTPVLVAHNVPDRNCGREETGGAASAVEYQRWIRDVASGVNGRPVIVILEPGAVPDAVDGCPRDVGGRFALLRDAVAVLRSTGSARVYIDAGHPAWIRDVGALAAALRKAGVTEADGFALNVANFVGTDENVRYGQQISDKLGGKSRFVIDTSRNGNGAYPAATVNGAPSWCNPPGRALGEEPTADPGPDRVDALLWIKYPGESDSDCRPGEPESGEWWPEYALGLARKAR</sequence>
<feature type="binding site" evidence="2">
    <location>
        <position position="313"/>
    </location>
    <ligand>
        <name>substrate</name>
    </ligand>
</feature>
<evidence type="ECO:0000256" key="1">
    <source>
        <dbReference type="PIRSR" id="PIRSR001100-1"/>
    </source>
</evidence>
<dbReference type="Gene3D" id="3.20.20.40">
    <property type="entry name" value="1, 4-beta cellobiohydrolase"/>
    <property type="match status" value="1"/>
</dbReference>
<evidence type="ECO:0000256" key="2">
    <source>
        <dbReference type="PIRSR" id="PIRSR001100-2"/>
    </source>
</evidence>
<feature type="binding site" evidence="2">
    <location>
        <position position="238"/>
    </location>
    <ligand>
        <name>substrate</name>
    </ligand>
</feature>
<dbReference type="AlphaFoldDB" id="A0A1N7CJA7"/>
<dbReference type="EMBL" id="FTNF01000013">
    <property type="protein sequence ID" value="SIR63615.1"/>
    <property type="molecule type" value="Genomic_DNA"/>
</dbReference>
<feature type="binding site" evidence="2">
    <location>
        <position position="210"/>
    </location>
    <ligand>
        <name>substrate</name>
    </ligand>
</feature>
<dbReference type="InterPro" id="IPR016288">
    <property type="entry name" value="Beta_cellobiohydrolase"/>
</dbReference>
<dbReference type="STRING" id="1198245.SAMN05444858_11394"/>
<feature type="signal peptide" evidence="3">
    <location>
        <begin position="1"/>
        <end position="29"/>
    </location>
</feature>
<dbReference type="PROSITE" id="PS51257">
    <property type="entry name" value="PROKAR_LIPOPROTEIN"/>
    <property type="match status" value="1"/>
</dbReference>
<feature type="active site" description="Proton acceptor" evidence="1">
    <location>
        <position position="319"/>
    </location>
</feature>
<keyword evidence="3" id="KW-0624">Polysaccharide degradation</keyword>
<dbReference type="SUPFAM" id="SSF51989">
    <property type="entry name" value="Glycosyl hydrolases family 6, cellulases"/>
    <property type="match status" value="1"/>
</dbReference>
<keyword evidence="3" id="KW-0326">Glycosidase</keyword>
<dbReference type="InterPro" id="IPR036434">
    <property type="entry name" value="Beta_cellobiohydrolase_sf"/>
</dbReference>
<evidence type="ECO:0000313" key="4">
    <source>
        <dbReference type="EMBL" id="SIR63615.1"/>
    </source>
</evidence>
<proteinExistence type="inferred from homology"/>
<feature type="chain" id="PRO_5009735739" description="Glucanase" evidence="3">
    <location>
        <begin position="30"/>
        <end position="345"/>
    </location>
</feature>
<accession>A0A1N7CJA7</accession>
<dbReference type="PANTHER" id="PTHR34876:SF4">
    <property type="entry name" value="1,4-BETA-D-GLUCAN CELLOBIOHYDROLASE C-RELATED"/>
    <property type="match status" value="1"/>
</dbReference>
<keyword evidence="3" id="KW-0378">Hydrolase</keyword>
<feature type="binding site" evidence="2">
    <location>
        <position position="91"/>
    </location>
    <ligand>
        <name>substrate</name>
    </ligand>
</feature>
<dbReference type="PIRSF" id="PIRSF001100">
    <property type="entry name" value="Beta_cellobiohydrolase"/>
    <property type="match status" value="1"/>
</dbReference>
<keyword evidence="3" id="KW-0136">Cellulose degradation</keyword>
<reference evidence="4 5" key="1">
    <citation type="submission" date="2017-01" db="EMBL/GenBank/DDBJ databases">
        <authorList>
            <person name="Mah S.A."/>
            <person name="Swanson W.J."/>
            <person name="Moy G.W."/>
            <person name="Vacquier V.D."/>
        </authorList>
    </citation>
    <scope>NUCLEOTIDE SEQUENCE [LARGE SCALE GENOMIC DNA]</scope>
    <source>
        <strain evidence="4 5">DSM 45758</strain>
    </source>
</reference>
<keyword evidence="5" id="KW-1185">Reference proteome</keyword>
<dbReference type="GO" id="GO:0004553">
    <property type="term" value="F:hydrolase activity, hydrolyzing O-glycosyl compounds"/>
    <property type="evidence" value="ECO:0007669"/>
    <property type="project" value="InterPro"/>
</dbReference>
<feature type="binding site" evidence="2">
    <location>
        <position position="317"/>
    </location>
    <ligand>
        <name>substrate</name>
    </ligand>
</feature>
<gene>
    <name evidence="4" type="ORF">SAMN05444858_11394</name>
</gene>
<evidence type="ECO:0000313" key="5">
    <source>
        <dbReference type="Proteomes" id="UP000186004"/>
    </source>
</evidence>
<dbReference type="GO" id="GO:0030245">
    <property type="term" value="P:cellulose catabolic process"/>
    <property type="evidence" value="ECO:0007669"/>
    <property type="project" value="UniProtKB-KW"/>
</dbReference>
<comment type="similarity">
    <text evidence="3">Belongs to the glycosyl hydrolase family 6.</text>
</comment>
<dbReference type="Proteomes" id="UP000186004">
    <property type="component" value="Unassembled WGS sequence"/>
</dbReference>
<dbReference type="RefSeq" id="WP_245828325.1">
    <property type="nucleotide sequence ID" value="NZ_FTNF01000013.1"/>
</dbReference>
<protein>
    <recommendedName>
        <fullName evidence="3">Glucanase</fullName>
        <ecNumber evidence="3">3.2.1.-</ecNumber>
    </recommendedName>
</protein>
<dbReference type="PRINTS" id="PR00733">
    <property type="entry name" value="GLHYDRLASE6"/>
</dbReference>
<feature type="binding site" evidence="2">
    <location>
        <position position="207"/>
    </location>
    <ligand>
        <name>substrate</name>
    </ligand>
</feature>
<evidence type="ECO:0000256" key="3">
    <source>
        <dbReference type="RuleBase" id="RU361186"/>
    </source>
</evidence>
<keyword evidence="3" id="KW-0732">Signal</keyword>
<dbReference type="Pfam" id="PF01341">
    <property type="entry name" value="Glyco_hydro_6"/>
    <property type="match status" value="1"/>
</dbReference>
<feature type="binding site" evidence="2">
    <location>
        <position position="285"/>
    </location>
    <ligand>
        <name>substrate</name>
    </ligand>
</feature>
<name>A0A1N7CJA7_9ACTN</name>
<organism evidence="4 5">
    <name type="scientific">Micromonospora avicenniae</name>
    <dbReference type="NCBI Taxonomy" id="1198245"/>
    <lineage>
        <taxon>Bacteria</taxon>
        <taxon>Bacillati</taxon>
        <taxon>Actinomycetota</taxon>
        <taxon>Actinomycetes</taxon>
        <taxon>Micromonosporales</taxon>
        <taxon>Micromonosporaceae</taxon>
        <taxon>Micromonospora</taxon>
    </lineage>
</organism>
<dbReference type="EC" id="3.2.1.-" evidence="3"/>
<dbReference type="PANTHER" id="PTHR34876">
    <property type="match status" value="1"/>
</dbReference>